<reference evidence="8" key="1">
    <citation type="submission" date="2025-08" db="UniProtKB">
        <authorList>
            <consortium name="RefSeq"/>
        </authorList>
    </citation>
    <scope>IDENTIFICATION</scope>
</reference>
<dbReference type="PROSITE" id="PS50222">
    <property type="entry name" value="EF_HAND_2"/>
    <property type="match status" value="4"/>
</dbReference>
<keyword evidence="4" id="KW-0514">Muscle protein</keyword>
<evidence type="ECO:0000256" key="4">
    <source>
        <dbReference type="ARBA" id="ARBA00023179"/>
    </source>
</evidence>
<dbReference type="KEGG" id="dci:103516874"/>
<dbReference type="InterPro" id="IPR018247">
    <property type="entry name" value="EF_Hand_1_Ca_BS"/>
</dbReference>
<dbReference type="Gene3D" id="1.10.238.10">
    <property type="entry name" value="EF-hand"/>
    <property type="match status" value="2"/>
</dbReference>
<name>A0A3Q0J911_DIACI</name>
<keyword evidence="2" id="KW-0677">Repeat</keyword>
<feature type="domain" description="EF-hand" evidence="6">
    <location>
        <begin position="73"/>
        <end position="108"/>
    </location>
</feature>
<keyword evidence="1" id="KW-0479">Metal-binding</keyword>
<dbReference type="SMART" id="SM00054">
    <property type="entry name" value="EFh"/>
    <property type="match status" value="4"/>
</dbReference>
<dbReference type="RefSeq" id="XP_026684954.1">
    <property type="nucleotide sequence ID" value="XM_026829153.1"/>
</dbReference>
<dbReference type="GO" id="GO:0005509">
    <property type="term" value="F:calcium ion binding"/>
    <property type="evidence" value="ECO:0007669"/>
    <property type="project" value="InterPro"/>
</dbReference>
<evidence type="ECO:0000256" key="2">
    <source>
        <dbReference type="ARBA" id="ARBA00022737"/>
    </source>
</evidence>
<feature type="domain" description="EF-hand" evidence="6">
    <location>
        <begin position="37"/>
        <end position="72"/>
    </location>
</feature>
<dbReference type="GeneID" id="103516874"/>
<dbReference type="PANTHER" id="PTHR23048">
    <property type="entry name" value="MYOSIN LIGHT CHAIN 1, 3"/>
    <property type="match status" value="1"/>
</dbReference>
<dbReference type="AlphaFoldDB" id="A0A3Q0J911"/>
<feature type="domain" description="EF-hand" evidence="6">
    <location>
        <begin position="149"/>
        <end position="181"/>
    </location>
</feature>
<keyword evidence="3" id="KW-0106">Calcium</keyword>
<evidence type="ECO:0000313" key="8">
    <source>
        <dbReference type="RefSeq" id="XP_026684954.1"/>
    </source>
</evidence>
<proteinExistence type="inferred from homology"/>
<evidence type="ECO:0000259" key="6">
    <source>
        <dbReference type="PROSITE" id="PS50222"/>
    </source>
</evidence>
<dbReference type="CDD" id="cd00051">
    <property type="entry name" value="EFh"/>
    <property type="match status" value="1"/>
</dbReference>
<dbReference type="GO" id="GO:0016460">
    <property type="term" value="C:myosin II complex"/>
    <property type="evidence" value="ECO:0007669"/>
    <property type="project" value="TreeGrafter"/>
</dbReference>
<dbReference type="PaxDb" id="121845-A0A3Q0J911"/>
<dbReference type="STRING" id="121845.A0A3Q0J911"/>
<dbReference type="Pfam" id="PF13499">
    <property type="entry name" value="EF-hand_7"/>
    <property type="match status" value="2"/>
</dbReference>
<evidence type="ECO:0000256" key="1">
    <source>
        <dbReference type="ARBA" id="ARBA00022723"/>
    </source>
</evidence>
<feature type="domain" description="EF-hand" evidence="6">
    <location>
        <begin position="113"/>
        <end position="148"/>
    </location>
</feature>
<dbReference type="PROSITE" id="PS00018">
    <property type="entry name" value="EF_HAND_1"/>
    <property type="match status" value="2"/>
</dbReference>
<dbReference type="InterPro" id="IPR002048">
    <property type="entry name" value="EF_hand_dom"/>
</dbReference>
<feature type="non-terminal residue" evidence="8">
    <location>
        <position position="1"/>
    </location>
</feature>
<dbReference type="PANTHER" id="PTHR23048:SF0">
    <property type="entry name" value="CALMODULIN LIKE 3"/>
    <property type="match status" value="1"/>
</dbReference>
<evidence type="ECO:0000256" key="5">
    <source>
        <dbReference type="ARBA" id="ARBA00038202"/>
    </source>
</evidence>
<dbReference type="InterPro" id="IPR050230">
    <property type="entry name" value="CALM/Myosin/TropC-like"/>
</dbReference>
<accession>A0A3Q0J911</accession>
<protein>
    <submittedName>
        <fullName evidence="8">Troponin C-like</fullName>
    </submittedName>
</protein>
<dbReference type="SUPFAM" id="SSF47473">
    <property type="entry name" value="EF-hand"/>
    <property type="match status" value="1"/>
</dbReference>
<sequence>SQLFREQIQSCSENKLNNFVYKKRVNLSELSYPKLSLFFTVLRKAFDAFDRERSGSIPCDMVADILRLMGQPFNKKILDELIEEVDADKSGRLEFDEFVTLAAKFIVEEDDEAMQKELREAFRLYDKDGNGYIPTSCLKEILRELDDQLTNEELDGMIDEIDSDGSGTVDFDEFMEMMTGE</sequence>
<gene>
    <name evidence="8" type="primary">LOC103516874</name>
</gene>
<organism evidence="7 8">
    <name type="scientific">Diaphorina citri</name>
    <name type="common">Asian citrus psyllid</name>
    <dbReference type="NCBI Taxonomy" id="121845"/>
    <lineage>
        <taxon>Eukaryota</taxon>
        <taxon>Metazoa</taxon>
        <taxon>Ecdysozoa</taxon>
        <taxon>Arthropoda</taxon>
        <taxon>Hexapoda</taxon>
        <taxon>Insecta</taxon>
        <taxon>Pterygota</taxon>
        <taxon>Neoptera</taxon>
        <taxon>Paraneoptera</taxon>
        <taxon>Hemiptera</taxon>
        <taxon>Sternorrhyncha</taxon>
        <taxon>Psylloidea</taxon>
        <taxon>Psyllidae</taxon>
        <taxon>Diaphorininae</taxon>
        <taxon>Diaphorina</taxon>
    </lineage>
</organism>
<evidence type="ECO:0000256" key="3">
    <source>
        <dbReference type="ARBA" id="ARBA00022837"/>
    </source>
</evidence>
<evidence type="ECO:0000313" key="7">
    <source>
        <dbReference type="Proteomes" id="UP000079169"/>
    </source>
</evidence>
<dbReference type="Proteomes" id="UP000079169">
    <property type="component" value="Unplaced"/>
</dbReference>
<dbReference type="FunFam" id="1.10.238.10:FF:000103">
    <property type="entry name" value="Troponin C Ib"/>
    <property type="match status" value="1"/>
</dbReference>
<dbReference type="InterPro" id="IPR011992">
    <property type="entry name" value="EF-hand-dom_pair"/>
</dbReference>
<comment type="similarity">
    <text evidence="5">Belongs to the troponin C family.</text>
</comment>
<keyword evidence="7" id="KW-1185">Reference proteome</keyword>